<organism evidence="1">
    <name type="scientific">uncultured Thermomicrobiales bacterium</name>
    <dbReference type="NCBI Taxonomy" id="1645740"/>
    <lineage>
        <taxon>Bacteria</taxon>
        <taxon>Pseudomonadati</taxon>
        <taxon>Thermomicrobiota</taxon>
        <taxon>Thermomicrobia</taxon>
        <taxon>Thermomicrobiales</taxon>
        <taxon>environmental samples</taxon>
    </lineage>
</organism>
<protein>
    <submittedName>
        <fullName evidence="1">Uncharacterized protein</fullName>
    </submittedName>
</protein>
<dbReference type="EMBL" id="CADCWG010000167">
    <property type="protein sequence ID" value="CAA9561767.1"/>
    <property type="molecule type" value="Genomic_DNA"/>
</dbReference>
<proteinExistence type="predicted"/>
<reference evidence="1" key="1">
    <citation type="submission" date="2020-02" db="EMBL/GenBank/DDBJ databases">
        <authorList>
            <person name="Meier V. D."/>
        </authorList>
    </citation>
    <scope>NUCLEOTIDE SEQUENCE</scope>
    <source>
        <strain evidence="1">AVDCRST_MAG49</strain>
    </source>
</reference>
<evidence type="ECO:0000313" key="1">
    <source>
        <dbReference type="EMBL" id="CAA9561767.1"/>
    </source>
</evidence>
<accession>A0A6J4UVG2</accession>
<feature type="non-terminal residue" evidence="1">
    <location>
        <position position="1"/>
    </location>
</feature>
<sequence length="44" mass="5033">CPRRWIRLRRIGTRAWTVSRSCSLPVLRVVVLPATESFVPIAGR</sequence>
<gene>
    <name evidence="1" type="ORF">AVDCRST_MAG49-2494</name>
</gene>
<dbReference type="AlphaFoldDB" id="A0A6J4UVG2"/>
<feature type="non-terminal residue" evidence="1">
    <location>
        <position position="44"/>
    </location>
</feature>
<name>A0A6J4UVG2_9BACT</name>